<evidence type="ECO:0000256" key="1">
    <source>
        <dbReference type="PROSITE-ProRule" id="PRU00464"/>
    </source>
</evidence>
<organism evidence="3 4">
    <name type="scientific">Halalkalibacillus sediminis</name>
    <dbReference type="NCBI Taxonomy" id="2018042"/>
    <lineage>
        <taxon>Bacteria</taxon>
        <taxon>Bacillati</taxon>
        <taxon>Bacillota</taxon>
        <taxon>Bacilli</taxon>
        <taxon>Bacillales</taxon>
        <taxon>Bacillaceae</taxon>
        <taxon>Halalkalibacillus</taxon>
    </lineage>
</organism>
<dbReference type="RefSeq" id="WP_101331217.1">
    <property type="nucleotide sequence ID" value="NZ_PJNH01000002.1"/>
</dbReference>
<protein>
    <submittedName>
        <fullName evidence="3">HIT family protein</fullName>
    </submittedName>
</protein>
<dbReference type="AlphaFoldDB" id="A0A2I0QTH3"/>
<keyword evidence="4" id="KW-1185">Reference proteome</keyword>
<accession>A0A2I0QTH3</accession>
<dbReference type="Pfam" id="PF01230">
    <property type="entry name" value="HIT"/>
    <property type="match status" value="1"/>
</dbReference>
<proteinExistence type="predicted"/>
<reference evidence="3 4" key="1">
    <citation type="submission" date="2017-06" db="EMBL/GenBank/DDBJ databases">
        <title>the draft geome sequence of Illustriluteabacillus marina B3227.</title>
        <authorList>
            <person name="He R.-H."/>
            <person name="Du Z.-J."/>
        </authorList>
    </citation>
    <scope>NUCLEOTIDE SEQUENCE [LARGE SCALE GENOMIC DNA]</scope>
    <source>
        <strain evidence="3 4">B3227</strain>
    </source>
</reference>
<dbReference type="SUPFAM" id="SSF54197">
    <property type="entry name" value="HIT-like"/>
    <property type="match status" value="1"/>
</dbReference>
<feature type="short sequence motif" description="Histidine triad motif" evidence="1">
    <location>
        <begin position="96"/>
        <end position="100"/>
    </location>
</feature>
<dbReference type="PANTHER" id="PTHR42997:SF1">
    <property type="entry name" value="AP-4-A PHOSPHORYLASE"/>
    <property type="match status" value="1"/>
</dbReference>
<dbReference type="Proteomes" id="UP000243524">
    <property type="component" value="Unassembled WGS sequence"/>
</dbReference>
<name>A0A2I0QTH3_9BACI</name>
<dbReference type="InterPro" id="IPR011146">
    <property type="entry name" value="HIT-like"/>
</dbReference>
<dbReference type="OrthoDB" id="9784774at2"/>
<dbReference type="InterPro" id="IPR052908">
    <property type="entry name" value="AP-4-A_phosphorylase"/>
</dbReference>
<dbReference type="EMBL" id="PJNH01000002">
    <property type="protein sequence ID" value="PKR77609.1"/>
    <property type="molecule type" value="Genomic_DNA"/>
</dbReference>
<dbReference type="InterPro" id="IPR036265">
    <property type="entry name" value="HIT-like_sf"/>
</dbReference>
<feature type="domain" description="HIT" evidence="2">
    <location>
        <begin position="5"/>
        <end position="111"/>
    </location>
</feature>
<evidence type="ECO:0000313" key="4">
    <source>
        <dbReference type="Proteomes" id="UP000243524"/>
    </source>
</evidence>
<dbReference type="PROSITE" id="PS51084">
    <property type="entry name" value="HIT_2"/>
    <property type="match status" value="1"/>
</dbReference>
<comment type="caution">
    <text evidence="3">The sequence shown here is derived from an EMBL/GenBank/DDBJ whole genome shotgun (WGS) entry which is preliminary data.</text>
</comment>
<dbReference type="PANTHER" id="PTHR42997">
    <property type="entry name" value="HIT FAMILY HYDROLASE"/>
    <property type="match status" value="1"/>
</dbReference>
<dbReference type="Gene3D" id="3.30.428.10">
    <property type="entry name" value="HIT-like"/>
    <property type="match status" value="1"/>
</dbReference>
<gene>
    <name evidence="3" type="ORF">CEY16_06635</name>
</gene>
<evidence type="ECO:0000313" key="3">
    <source>
        <dbReference type="EMBL" id="PKR77609.1"/>
    </source>
</evidence>
<dbReference type="GO" id="GO:0003824">
    <property type="term" value="F:catalytic activity"/>
    <property type="evidence" value="ECO:0007669"/>
    <property type="project" value="InterPro"/>
</dbReference>
<sequence length="127" mass="14970">MKDCPFCHPEAWENQQIIAENEYCRFIQIPQEILVGSGLIIPKDHRETVFDLTKEEWDATYSLMHEVKVILDEKYNPDGYNLGWNCELIGGQSILHAHLHIIPRYSDEPFVGRGIRYWLKGEENRRI</sequence>
<evidence type="ECO:0000259" key="2">
    <source>
        <dbReference type="PROSITE" id="PS51084"/>
    </source>
</evidence>